<keyword evidence="3" id="KW-1133">Transmembrane helix</keyword>
<keyword evidence="1" id="KW-0175">Coiled coil</keyword>
<feature type="transmembrane region" description="Helical" evidence="3">
    <location>
        <begin position="201"/>
        <end position="222"/>
    </location>
</feature>
<name>A0A178F035_TRIRU</name>
<dbReference type="VEuPathDB" id="FungiDB:TERG_02584"/>
<feature type="coiled-coil region" evidence="1">
    <location>
        <begin position="442"/>
        <end position="469"/>
    </location>
</feature>
<keyword evidence="3" id="KW-0472">Membrane</keyword>
<feature type="region of interest" description="Disordered" evidence="2">
    <location>
        <begin position="713"/>
        <end position="779"/>
    </location>
</feature>
<proteinExistence type="predicted"/>
<feature type="compositionally biased region" description="Polar residues" evidence="2">
    <location>
        <begin position="870"/>
        <end position="880"/>
    </location>
</feature>
<dbReference type="VEuPathDB" id="FungiDB:TERG_08742"/>
<feature type="transmembrane region" description="Helical" evidence="3">
    <location>
        <begin position="37"/>
        <end position="64"/>
    </location>
</feature>
<feature type="transmembrane region" description="Helical" evidence="3">
    <location>
        <begin position="168"/>
        <end position="189"/>
    </location>
</feature>
<sequence>MIMITQRRGYDRVHTLDLVHTVYGECSLMTITDLRSIFTIGILSTCLDYLSGFLLLTATLLPITRLMYECAGGIVPRGSSISHKILIVLIGPDLIACIALLIWLITDTNVDIDGANRFFSGIYSGLTGIFIILYAVLGPIGSLMGFINHIIAIRKAPQLRRSGKLRTLAHLLTIAQLAKYVVHIVVLWVNDGIVGYILERTFLLVAIATALYYVPSAALAAANNAEPPRYEQGAEPPVYSTQYAPLNTFPRDEAQYSQSNANMTETLSTAAMIAVIWKPWPPRGTSASDQPVLMSVNPARSRLRHFLRLLNILNVSALFAKVGLELSTALNNSRAFIGPVHDGRRDVDSGGDDGMAALTARCVVVWDSWLLCVRTLMDTLSVFYGSMASVQVIYPQSGRLGSTSIVIMSFGWSAGDIYQLIVACHTLVSNCTLGPTSALQIVHGLAVEIQELERLLQQLQNLVQDGGETSCIDLRGIEDTLRDCRTHMQKYNNLQQAYENHHRNTDPAVAGERRPSITSTTGGRTREILISSRNAARVGGELVRHATWGSGQISALQDRVSRHKQSLTLYLTVLERERSIRMGKRLQSVERMIHELHAEAMPLTRTHPLQRVGSIPSSGLGTSDGSSADGDRYHIMLEAVERQREYAMLQRALAETGNDQEWETICDQLDRFHRRVLNVIERKTNSSAQHGCRSEHEFQSENNIELNRTLLNMSRGSLRSPSNENQSYRRRRHAAFETPLERISDEIETETDHQSSHISVSGTEEVADGPGSPIHRTLSTVTLPSYTPSVFSNFTSTSTTATEDTSVTANNSAHMEIPNSHNKPSYMASPTQPLSASPSTVNSLSIPLSTSPGSIHSYSTPISPGFAPRQSHSNARDSISSYASTAPSIVSIENGDVPLRSRGYSNGNGSSFPPSPGMVSRRDTDDSGHHLSCGWKTIPINGNVRVSWRGHSTSVRCVLSAGYKSDGRMCAIRAMDPTNPAEKLPILRLSSAERRTIPHIEPPGDRDRSHEAGVIYFIKAPKTKYGEHPKYYIEDPDDLIYLQSLIFGKNLLLSMLVQKISSANGRESDRQYLRIWEETDGEGHDGDISILYFASARERPRYIEVHREFANRQFVDSTHNILGNNIDPGFRRSHRNLVLELQILQSGQHLRITFLSALDLQLFTETLFKHERPPALQVPRVPSLFADGSAALPWGTP</sequence>
<feature type="compositionally biased region" description="Basic and acidic residues" evidence="2">
    <location>
        <begin position="739"/>
        <end position="755"/>
    </location>
</feature>
<feature type="compositionally biased region" description="Polar residues" evidence="2">
    <location>
        <begin position="819"/>
        <end position="862"/>
    </location>
</feature>
<feature type="region of interest" description="Disordered" evidence="2">
    <location>
        <begin position="905"/>
        <end position="925"/>
    </location>
</feature>
<feature type="transmembrane region" description="Helical" evidence="3">
    <location>
        <begin position="85"/>
        <end position="105"/>
    </location>
</feature>
<protein>
    <submittedName>
        <fullName evidence="4">Uncharacterized protein</fullName>
    </submittedName>
</protein>
<dbReference type="AlphaFoldDB" id="A0A178F035"/>
<evidence type="ECO:0000256" key="2">
    <source>
        <dbReference type="SAM" id="MobiDB-lite"/>
    </source>
</evidence>
<dbReference type="EMBL" id="LHPM01000013">
    <property type="protein sequence ID" value="OAL65456.1"/>
    <property type="molecule type" value="Genomic_DNA"/>
</dbReference>
<evidence type="ECO:0000256" key="3">
    <source>
        <dbReference type="SAM" id="Phobius"/>
    </source>
</evidence>
<accession>A0A178F035</accession>
<evidence type="ECO:0000256" key="1">
    <source>
        <dbReference type="SAM" id="Coils"/>
    </source>
</evidence>
<feature type="region of interest" description="Disordered" evidence="2">
    <location>
        <begin position="814"/>
        <end position="880"/>
    </location>
</feature>
<feature type="compositionally biased region" description="Basic and acidic residues" evidence="2">
    <location>
        <begin position="503"/>
        <end position="515"/>
    </location>
</feature>
<evidence type="ECO:0000313" key="4">
    <source>
        <dbReference type="EMBL" id="OAL65456.1"/>
    </source>
</evidence>
<keyword evidence="3" id="KW-0812">Transmembrane</keyword>
<gene>
    <name evidence="4" type="ORF">A7C99_2552</name>
</gene>
<dbReference type="Proteomes" id="UP000243015">
    <property type="component" value="Unassembled WGS sequence"/>
</dbReference>
<organism evidence="4 5">
    <name type="scientific">Trichophyton rubrum</name>
    <name type="common">Athlete's foot fungus</name>
    <name type="synonym">Epidermophyton rubrum</name>
    <dbReference type="NCBI Taxonomy" id="5551"/>
    <lineage>
        <taxon>Eukaryota</taxon>
        <taxon>Fungi</taxon>
        <taxon>Dikarya</taxon>
        <taxon>Ascomycota</taxon>
        <taxon>Pezizomycotina</taxon>
        <taxon>Eurotiomycetes</taxon>
        <taxon>Eurotiomycetidae</taxon>
        <taxon>Onygenales</taxon>
        <taxon>Arthrodermataceae</taxon>
        <taxon>Trichophyton</taxon>
    </lineage>
</organism>
<reference evidence="4 5" key="1">
    <citation type="submission" date="2016-05" db="EMBL/GenBank/DDBJ databases">
        <title>Genome sequencing of Trichophyton rubrum CMCC(F)T1i isolated from hair.</title>
        <authorList>
            <person name="Zhan P."/>
            <person name="Tao Y."/>
            <person name="Liu W."/>
        </authorList>
    </citation>
    <scope>NUCLEOTIDE SEQUENCE [LARGE SCALE GENOMIC DNA]</scope>
    <source>
        <strain evidence="5">CMCC(F)T1i</strain>
    </source>
</reference>
<evidence type="ECO:0000313" key="5">
    <source>
        <dbReference type="Proteomes" id="UP000243015"/>
    </source>
</evidence>
<comment type="caution">
    <text evidence="4">The sequence shown here is derived from an EMBL/GenBank/DDBJ whole genome shotgun (WGS) entry which is preliminary data.</text>
</comment>
<feature type="region of interest" description="Disordered" evidence="2">
    <location>
        <begin position="503"/>
        <end position="525"/>
    </location>
</feature>
<feature type="transmembrane region" description="Helical" evidence="3">
    <location>
        <begin position="125"/>
        <end position="147"/>
    </location>
</feature>
<feature type="compositionally biased region" description="Polar residues" evidence="2">
    <location>
        <begin position="713"/>
        <end position="726"/>
    </location>
</feature>